<name>A0A423WI24_9PEZI</name>
<proteinExistence type="predicted"/>
<keyword evidence="2" id="KW-0812">Transmembrane</keyword>
<feature type="transmembrane region" description="Helical" evidence="2">
    <location>
        <begin position="42"/>
        <end position="64"/>
    </location>
</feature>
<evidence type="ECO:0000256" key="2">
    <source>
        <dbReference type="SAM" id="Phobius"/>
    </source>
</evidence>
<keyword evidence="2" id="KW-1133">Transmembrane helix</keyword>
<dbReference type="Proteomes" id="UP000283895">
    <property type="component" value="Unassembled WGS sequence"/>
</dbReference>
<sequence length="268" mass="30867">MSLLEDEPSKLSTKYWLHKLAGPDTEKPAETPRPYLCHSATMMAICFFVGLVMPAILITSVAYFQHPLVVAHGCQRTDDASGYSSTFTCDSVSLTKVAIILACVHMAVGAICMPAAWVLAKRMARRRLNNVEESKVKKEAGNRAVKIEMERRRQNKEEEDKRQLERKLQEQQQQLYEKYQKKKEMISLPKETIFETESMKGQTHDPWHQFLFQRLTQMMVGPRPQDPHLNDNHITHLNDNHITRLNDNHITHLEVIKGNNLGNILRIL</sequence>
<dbReference type="AlphaFoldDB" id="A0A423WI24"/>
<feature type="transmembrane region" description="Helical" evidence="2">
    <location>
        <begin position="97"/>
        <end position="120"/>
    </location>
</feature>
<feature type="coiled-coil region" evidence="1">
    <location>
        <begin position="147"/>
        <end position="185"/>
    </location>
</feature>
<dbReference type="EMBL" id="LKEA01000016">
    <property type="protein sequence ID" value="ROW03061.1"/>
    <property type="molecule type" value="Genomic_DNA"/>
</dbReference>
<evidence type="ECO:0000313" key="3">
    <source>
        <dbReference type="EMBL" id="ROW03061.1"/>
    </source>
</evidence>
<accession>A0A423WI24</accession>
<keyword evidence="2" id="KW-0472">Membrane</keyword>
<gene>
    <name evidence="3" type="ORF">VMCG_05720</name>
</gene>
<keyword evidence="1" id="KW-0175">Coiled coil</keyword>
<evidence type="ECO:0000256" key="1">
    <source>
        <dbReference type="SAM" id="Coils"/>
    </source>
</evidence>
<evidence type="ECO:0000313" key="4">
    <source>
        <dbReference type="Proteomes" id="UP000283895"/>
    </source>
</evidence>
<comment type="caution">
    <text evidence="3">The sequence shown here is derived from an EMBL/GenBank/DDBJ whole genome shotgun (WGS) entry which is preliminary data.</text>
</comment>
<organism evidence="3 4">
    <name type="scientific">Cytospora schulzeri</name>
    <dbReference type="NCBI Taxonomy" id="448051"/>
    <lineage>
        <taxon>Eukaryota</taxon>
        <taxon>Fungi</taxon>
        <taxon>Dikarya</taxon>
        <taxon>Ascomycota</taxon>
        <taxon>Pezizomycotina</taxon>
        <taxon>Sordariomycetes</taxon>
        <taxon>Sordariomycetidae</taxon>
        <taxon>Diaporthales</taxon>
        <taxon>Cytosporaceae</taxon>
        <taxon>Cytospora</taxon>
    </lineage>
</organism>
<reference evidence="3 4" key="1">
    <citation type="submission" date="2015-09" db="EMBL/GenBank/DDBJ databases">
        <title>Host preference determinants of Valsa canker pathogens revealed by comparative genomics.</title>
        <authorList>
            <person name="Yin Z."/>
            <person name="Huang L."/>
        </authorList>
    </citation>
    <scope>NUCLEOTIDE SEQUENCE [LARGE SCALE GENOMIC DNA]</scope>
    <source>
        <strain evidence="3 4">03-1</strain>
    </source>
</reference>
<protein>
    <submittedName>
        <fullName evidence="3">Uncharacterized protein</fullName>
    </submittedName>
</protein>
<keyword evidence="4" id="KW-1185">Reference proteome</keyword>